<gene>
    <name evidence="1" type="ORF">OMES3154_01263</name>
</gene>
<dbReference type="Proteomes" id="UP000419017">
    <property type="component" value="Unassembled WGS sequence"/>
</dbReference>
<dbReference type="AlphaFoldDB" id="A0A6I8M8Y8"/>
<evidence type="ECO:0000313" key="1">
    <source>
        <dbReference type="EMBL" id="VWL85969.1"/>
    </source>
</evidence>
<evidence type="ECO:0000313" key="2">
    <source>
        <dbReference type="Proteomes" id="UP000419017"/>
    </source>
</evidence>
<dbReference type="EMBL" id="CABWIB010000001">
    <property type="protein sequence ID" value="VWL85969.1"/>
    <property type="molecule type" value="Genomic_DNA"/>
</dbReference>
<protein>
    <recommendedName>
        <fullName evidence="3">UspA domain-containing protein</fullName>
    </recommendedName>
</protein>
<reference evidence="1 2" key="1">
    <citation type="submission" date="2019-10" db="EMBL/GenBank/DDBJ databases">
        <authorList>
            <person name="Blom J."/>
        </authorList>
    </citation>
    <scope>NUCLEOTIDE SEQUENCE [LARGE SCALE GENOMIC DNA]</scope>
    <source>
        <strain evidence="1 2">ES3154-GLU</strain>
    </source>
</reference>
<dbReference type="RefSeq" id="WP_156683917.1">
    <property type="nucleotide sequence ID" value="NZ_CABWIB010000001.1"/>
</dbReference>
<name>A0A6I8M8Y8_9FUSO</name>
<accession>A0A6I8M8Y8</accession>
<proteinExistence type="predicted"/>
<keyword evidence="2" id="KW-1185">Reference proteome</keyword>
<sequence>MSRKRILFCISNENEILSASSFAKAIKEYFKDVETVALYVKDIKKYELFQGDISSFAIPINEYREIEGEIYKTLKTKLDNSFDMVYELSGDKYEVISEEMKAYDLLVVVKDEGELTPLVTKIIRTFYKPFVLLNEKTTEYSFEKVLMLNDGGYMVNKSVFSYFNLFGEHNIDVLRVNVEDRNRLTERFGNICNIIDEKGNNIANIIEKYLTNYDIVLMGGLNYPIFLERLTGQTGIKVIETSEKPIFIG</sequence>
<evidence type="ECO:0008006" key="3">
    <source>
        <dbReference type="Google" id="ProtNLM"/>
    </source>
</evidence>
<organism evidence="1 2">
    <name type="scientific">Oceanivirga miroungae</name>
    <dbReference type="NCBI Taxonomy" id="1130046"/>
    <lineage>
        <taxon>Bacteria</taxon>
        <taxon>Fusobacteriati</taxon>
        <taxon>Fusobacteriota</taxon>
        <taxon>Fusobacteriia</taxon>
        <taxon>Fusobacteriales</taxon>
        <taxon>Leptotrichiaceae</taxon>
        <taxon>Oceanivirga</taxon>
    </lineage>
</organism>